<dbReference type="Proteomes" id="UP001600894">
    <property type="component" value="Unassembled WGS sequence"/>
</dbReference>
<reference evidence="1 2" key="1">
    <citation type="submission" date="2024-04" db="EMBL/GenBank/DDBJ databases">
        <title>Defined microbial consortia suppress multidrug-resistant proinflammatory Enterobacteriaceae via ecological control.</title>
        <authorList>
            <person name="Furuichi M."/>
            <person name="Kawaguchi T."/>
            <person name="Pust M."/>
            <person name="Yasuma K."/>
            <person name="Plichta D."/>
            <person name="Hasegawa N."/>
            <person name="Ohya T."/>
            <person name="Bhattarai S."/>
            <person name="Sasajima S."/>
            <person name="Aoto Y."/>
            <person name="Tuganbaev T."/>
            <person name="Yaginuma M."/>
            <person name="Ueda M."/>
            <person name="Okahashi N."/>
            <person name="Amafuji K."/>
            <person name="Kiridooshi Y."/>
            <person name="Sugita K."/>
            <person name="Strazar M."/>
            <person name="Skelly A."/>
            <person name="Suda W."/>
            <person name="Hattori M."/>
            <person name="Nakamoto N."/>
            <person name="Caballero S."/>
            <person name="Norman J."/>
            <person name="Olle B."/>
            <person name="Tanoue T."/>
            <person name="Arita M."/>
            <person name="Bucci V."/>
            <person name="Atarashi K."/>
            <person name="Xavier R."/>
            <person name="Honda K."/>
        </authorList>
    </citation>
    <scope>NUCLEOTIDE SEQUENCE [LARGE SCALE GENOMIC DNA]</scope>
    <source>
        <strain evidence="2">f13</strain>
    </source>
</reference>
<evidence type="ECO:0008006" key="3">
    <source>
        <dbReference type="Google" id="ProtNLM"/>
    </source>
</evidence>
<name>A0ABQ0AUY1_9FIRM</name>
<evidence type="ECO:0000313" key="1">
    <source>
        <dbReference type="EMBL" id="GAA6267826.1"/>
    </source>
</evidence>
<evidence type="ECO:0000313" key="2">
    <source>
        <dbReference type="Proteomes" id="UP001600894"/>
    </source>
</evidence>
<comment type="caution">
    <text evidence="1">The sequence shown here is derived from an EMBL/GenBank/DDBJ whole genome shotgun (WGS) entry which is preliminary data.</text>
</comment>
<protein>
    <recommendedName>
        <fullName evidence="3">Chromosome partitioning protein ParB</fullName>
    </recommendedName>
</protein>
<dbReference type="EMBL" id="BAABXL010000001">
    <property type="protein sequence ID" value="GAA6267826.1"/>
    <property type="molecule type" value="Genomic_DNA"/>
</dbReference>
<proteinExistence type="predicted"/>
<sequence length="260" mass="29784">MKSKNYDEFVEKFKTKKTTDDCYTPPEIYEAIKEWVCLRYGINPEDTVRPFWPGADYKSFDYSEDSIVLDNPPFSILSQICEYYLEHGIRFFLFAPSLTTLSGRKTWDKMNHLICDCSIIYENGANVKTSFVTNLDKDVIAQTCPELTQIVNNVSERLRGEKVRELPKYEYPDYIVTAAMMQKLARWGVDFEVKRKDCEHIRQLDAQIPERKTIFGAGLLLSEKAAVEKAAAEKAAAEKANTVIYQLSQRELDIVAGLGS</sequence>
<organism evidence="1 2">
    <name type="scientific">Enterocloster alcoholdehydrogenati</name>
    <dbReference type="NCBI Taxonomy" id="2547410"/>
    <lineage>
        <taxon>Bacteria</taxon>
        <taxon>Bacillati</taxon>
        <taxon>Bacillota</taxon>
        <taxon>Clostridia</taxon>
        <taxon>Lachnospirales</taxon>
        <taxon>Lachnospiraceae</taxon>
        <taxon>Enterocloster</taxon>
    </lineage>
</organism>
<gene>
    <name evidence="1" type="ORF">F130042H8_08860</name>
</gene>
<accession>A0ABQ0AUY1</accession>
<dbReference type="RefSeq" id="WP_390469375.1">
    <property type="nucleotide sequence ID" value="NZ_BAABXL010000001.1"/>
</dbReference>
<keyword evidence="2" id="KW-1185">Reference proteome</keyword>